<dbReference type="EMBL" id="BQNB010019596">
    <property type="protein sequence ID" value="GJT86970.1"/>
    <property type="molecule type" value="Genomic_DNA"/>
</dbReference>
<keyword evidence="3" id="KW-1185">Reference proteome</keyword>
<feature type="compositionally biased region" description="Polar residues" evidence="1">
    <location>
        <begin position="135"/>
        <end position="144"/>
    </location>
</feature>
<feature type="compositionally biased region" description="Basic residues" evidence="1">
    <location>
        <begin position="75"/>
        <end position="86"/>
    </location>
</feature>
<organism evidence="2 3">
    <name type="scientific">Tanacetum coccineum</name>
    <dbReference type="NCBI Taxonomy" id="301880"/>
    <lineage>
        <taxon>Eukaryota</taxon>
        <taxon>Viridiplantae</taxon>
        <taxon>Streptophyta</taxon>
        <taxon>Embryophyta</taxon>
        <taxon>Tracheophyta</taxon>
        <taxon>Spermatophyta</taxon>
        <taxon>Magnoliopsida</taxon>
        <taxon>eudicotyledons</taxon>
        <taxon>Gunneridae</taxon>
        <taxon>Pentapetalae</taxon>
        <taxon>asterids</taxon>
        <taxon>campanulids</taxon>
        <taxon>Asterales</taxon>
        <taxon>Asteraceae</taxon>
        <taxon>Asteroideae</taxon>
        <taxon>Anthemideae</taxon>
        <taxon>Anthemidinae</taxon>
        <taxon>Tanacetum</taxon>
    </lineage>
</organism>
<feature type="compositionally biased region" description="Basic residues" evidence="1">
    <location>
        <begin position="148"/>
        <end position="158"/>
    </location>
</feature>
<dbReference type="PANTHER" id="PTHR33240">
    <property type="entry name" value="OS08G0508500 PROTEIN"/>
    <property type="match status" value="1"/>
</dbReference>
<accession>A0ABQ5HI97</accession>
<feature type="region of interest" description="Disordered" evidence="1">
    <location>
        <begin position="546"/>
        <end position="592"/>
    </location>
</feature>
<proteinExistence type="predicted"/>
<reference evidence="2" key="1">
    <citation type="journal article" date="2022" name="Int. J. Mol. Sci.">
        <title>Draft Genome of Tanacetum Coccineum: Genomic Comparison of Closely Related Tanacetum-Family Plants.</title>
        <authorList>
            <person name="Yamashiro T."/>
            <person name="Shiraishi A."/>
            <person name="Nakayama K."/>
            <person name="Satake H."/>
        </authorList>
    </citation>
    <scope>NUCLEOTIDE SEQUENCE</scope>
</reference>
<protein>
    <recommendedName>
        <fullName evidence="4">Reverse transcriptase domain-containing protein</fullName>
    </recommendedName>
</protein>
<feature type="compositionally biased region" description="Basic and acidic residues" evidence="1">
    <location>
        <begin position="104"/>
        <end position="133"/>
    </location>
</feature>
<feature type="compositionally biased region" description="Polar residues" evidence="1">
    <location>
        <begin position="565"/>
        <end position="576"/>
    </location>
</feature>
<evidence type="ECO:0000313" key="2">
    <source>
        <dbReference type="EMBL" id="GJT86970.1"/>
    </source>
</evidence>
<feature type="region of interest" description="Disordered" evidence="1">
    <location>
        <begin position="231"/>
        <end position="255"/>
    </location>
</feature>
<feature type="region of interest" description="Disordered" evidence="1">
    <location>
        <begin position="1"/>
        <end position="167"/>
    </location>
</feature>
<evidence type="ECO:0000313" key="3">
    <source>
        <dbReference type="Proteomes" id="UP001151760"/>
    </source>
</evidence>
<feature type="compositionally biased region" description="Basic and acidic residues" evidence="1">
    <location>
        <begin position="28"/>
        <end position="54"/>
    </location>
</feature>
<evidence type="ECO:0000256" key="1">
    <source>
        <dbReference type="SAM" id="MobiDB-lite"/>
    </source>
</evidence>
<reference evidence="2" key="2">
    <citation type="submission" date="2022-01" db="EMBL/GenBank/DDBJ databases">
        <authorList>
            <person name="Yamashiro T."/>
            <person name="Shiraishi A."/>
            <person name="Satake H."/>
            <person name="Nakayama K."/>
        </authorList>
    </citation>
    <scope>NUCLEOTIDE SEQUENCE</scope>
</reference>
<sequence>MEGGEGLDVPGRCQSPETTKSFSRIRRDRSESPRHRNSEREAMFTRLGRKEKGVFNRLGGKGGSVSARSSDSKPQRHGMAKGKQRAVTKATVQEKRNTFPKSVTTKERLHREQKCSRKVKIVEEDTGSQDRKNKSQSLKKTTYPNHGCAKKRISSHPRFKSESRHVKRAPECMRISGFMHEITNPELIKRLHDNIPKSVDEIMRETTAFLRGEVAASNQVRKKTLSTWKKQETRRKQNFDKRGNFRNQQRSERRRDRFTLLTKSPKEILALDKGKFKTPPPMSTLVEKRNNNKLCEFHREAGHNTDECMHLKRKIEELIKDGKLSHVIKELKQGGGKDQPKAAKKREASGKDKALAILMVQPWKRVTQSFSPDLEISFPPLGDEDGTEGPMIIEAEIEGHFIHRIYVDGGSTLEILYEHCFNRLRPKVKSQMVPATAPLIGFSGEIIWPIGQISLSVKIGDIEHSTSTWMNFVVVRSPSPYSRIIERPGTIAIGSTLTEDGRKELCDLLGHNLDIFAWKSTDMIWVPRHIVEHRLNLREGCPLVRQKKRSQAPERNKDVCGLQRPEQNVTPRQGSNARRDEKGNHHNTLASI</sequence>
<dbReference type="PANTHER" id="PTHR33240:SF15">
    <property type="entry name" value="GAG-PRO-LIKE PROTEIN"/>
    <property type="match status" value="1"/>
</dbReference>
<evidence type="ECO:0008006" key="4">
    <source>
        <dbReference type="Google" id="ProtNLM"/>
    </source>
</evidence>
<name>A0ABQ5HI97_9ASTR</name>
<dbReference type="Proteomes" id="UP001151760">
    <property type="component" value="Unassembled WGS sequence"/>
</dbReference>
<comment type="caution">
    <text evidence="2">The sequence shown here is derived from an EMBL/GenBank/DDBJ whole genome shotgun (WGS) entry which is preliminary data.</text>
</comment>
<gene>
    <name evidence="2" type="ORF">Tco_1068687</name>
</gene>